<dbReference type="EMBL" id="MGAE01000054">
    <property type="protein sequence ID" value="OGK38532.1"/>
    <property type="molecule type" value="Genomic_DNA"/>
</dbReference>
<sequence>MEIRNLLKYVKKNLPIFLIIIMAAAIRVIPHPPNFAPIGGLALFSGAYLKDKRAFVIPLGAMIISDLIIGLHDTMIYVYVSFGLIVIIGSYLRKNQHWENILGATLISSILFFVITNFGVWASSEMYAHTASGLRQAYVMAIPFFRNTVLGDVVYSLSFFYGYRLIMLMDKNLALSKARK</sequence>
<keyword evidence="1" id="KW-0472">Membrane</keyword>
<evidence type="ECO:0000256" key="1">
    <source>
        <dbReference type="SAM" id="Phobius"/>
    </source>
</evidence>
<proteinExistence type="predicted"/>
<protein>
    <recommendedName>
        <fullName evidence="4">Rod shape-determining protein MreD</fullName>
    </recommendedName>
</protein>
<comment type="caution">
    <text evidence="2">The sequence shown here is derived from an EMBL/GenBank/DDBJ whole genome shotgun (WGS) entry which is preliminary data.</text>
</comment>
<dbReference type="Pfam" id="PF20221">
    <property type="entry name" value="DUF6580"/>
    <property type="match status" value="1"/>
</dbReference>
<dbReference type="Proteomes" id="UP000179024">
    <property type="component" value="Unassembled WGS sequence"/>
</dbReference>
<feature type="transmembrane region" description="Helical" evidence="1">
    <location>
        <begin position="144"/>
        <end position="163"/>
    </location>
</feature>
<dbReference type="InterPro" id="IPR046487">
    <property type="entry name" value="DUF6580"/>
</dbReference>
<accession>A0A1F7I5J1</accession>
<feature type="transmembrane region" description="Helical" evidence="1">
    <location>
        <begin position="12"/>
        <end position="29"/>
    </location>
</feature>
<evidence type="ECO:0000313" key="2">
    <source>
        <dbReference type="EMBL" id="OGK38532.1"/>
    </source>
</evidence>
<name>A0A1F7I5J1_9BACT</name>
<reference evidence="2 3" key="1">
    <citation type="journal article" date="2016" name="Nat. Commun.">
        <title>Thousands of microbial genomes shed light on interconnected biogeochemical processes in an aquifer system.</title>
        <authorList>
            <person name="Anantharaman K."/>
            <person name="Brown C.T."/>
            <person name="Hug L.A."/>
            <person name="Sharon I."/>
            <person name="Castelle C.J."/>
            <person name="Probst A.J."/>
            <person name="Thomas B.C."/>
            <person name="Singh A."/>
            <person name="Wilkins M.J."/>
            <person name="Karaoz U."/>
            <person name="Brodie E.L."/>
            <person name="Williams K.H."/>
            <person name="Hubbard S.S."/>
            <person name="Banfield J.F."/>
        </authorList>
    </citation>
    <scope>NUCLEOTIDE SEQUENCE [LARGE SCALE GENOMIC DNA]</scope>
</reference>
<evidence type="ECO:0000313" key="3">
    <source>
        <dbReference type="Proteomes" id="UP000179024"/>
    </source>
</evidence>
<keyword evidence="1" id="KW-0812">Transmembrane</keyword>
<dbReference type="AlphaFoldDB" id="A0A1F7I5J1"/>
<gene>
    <name evidence="2" type="ORF">A3F34_00025</name>
</gene>
<feature type="transmembrane region" description="Helical" evidence="1">
    <location>
        <begin position="74"/>
        <end position="92"/>
    </location>
</feature>
<organism evidence="2 3">
    <name type="scientific">Candidatus Roizmanbacteria bacterium RIFCSPHIGHO2_12_FULL_44_10</name>
    <dbReference type="NCBI Taxonomy" id="1802054"/>
    <lineage>
        <taxon>Bacteria</taxon>
        <taxon>Candidatus Roizmaniibacteriota</taxon>
    </lineage>
</organism>
<keyword evidence="1" id="KW-1133">Transmembrane helix</keyword>
<feature type="transmembrane region" description="Helical" evidence="1">
    <location>
        <begin position="104"/>
        <end position="124"/>
    </location>
</feature>
<evidence type="ECO:0008006" key="4">
    <source>
        <dbReference type="Google" id="ProtNLM"/>
    </source>
</evidence>